<gene>
    <name evidence="4" type="ORF">Drose_34955</name>
</gene>
<proteinExistence type="predicted"/>
<dbReference type="PANTHER" id="PTHR45527">
    <property type="entry name" value="NONRIBOSOMAL PEPTIDE SYNTHETASE"/>
    <property type="match status" value="1"/>
</dbReference>
<dbReference type="Proteomes" id="UP001058271">
    <property type="component" value="Chromosome"/>
</dbReference>
<reference evidence="4" key="1">
    <citation type="submission" date="2021-04" db="EMBL/GenBank/DDBJ databases">
        <title>Biosynthetic gene clusters of Dactylosporangioum roseum.</title>
        <authorList>
            <person name="Hartkoorn R.C."/>
            <person name="Beaudoing E."/>
            <person name="Hot D."/>
            <person name="Moureu S."/>
        </authorList>
    </citation>
    <scope>NUCLEOTIDE SEQUENCE</scope>
    <source>
        <strain evidence="4">NRRL B-16295</strain>
    </source>
</reference>
<dbReference type="InterPro" id="IPR006162">
    <property type="entry name" value="Ppantetheine_attach_site"/>
</dbReference>
<feature type="domain" description="Carrier" evidence="3">
    <location>
        <begin position="6"/>
        <end position="82"/>
    </location>
</feature>
<accession>A0ABY5Z3J3</accession>
<keyword evidence="5" id="KW-1185">Reference proteome</keyword>
<dbReference type="SUPFAM" id="SSF47336">
    <property type="entry name" value="ACP-like"/>
    <property type="match status" value="1"/>
</dbReference>
<dbReference type="Gene3D" id="1.10.1200.10">
    <property type="entry name" value="ACP-like"/>
    <property type="match status" value="1"/>
</dbReference>
<dbReference type="RefSeq" id="WP_260725524.1">
    <property type="nucleotide sequence ID" value="NZ_BAAABS010000059.1"/>
</dbReference>
<dbReference type="InterPro" id="IPR009081">
    <property type="entry name" value="PP-bd_ACP"/>
</dbReference>
<protein>
    <recommendedName>
        <fullName evidence="3">Carrier domain-containing protein</fullName>
    </recommendedName>
</protein>
<evidence type="ECO:0000256" key="2">
    <source>
        <dbReference type="ARBA" id="ARBA00022553"/>
    </source>
</evidence>
<evidence type="ECO:0000259" key="3">
    <source>
        <dbReference type="PROSITE" id="PS50075"/>
    </source>
</evidence>
<keyword evidence="2" id="KW-0597">Phosphoprotein</keyword>
<evidence type="ECO:0000256" key="1">
    <source>
        <dbReference type="ARBA" id="ARBA00022450"/>
    </source>
</evidence>
<dbReference type="InterPro" id="IPR036736">
    <property type="entry name" value="ACP-like_sf"/>
</dbReference>
<dbReference type="EMBL" id="CP073721">
    <property type="protein sequence ID" value="UWZ36199.1"/>
    <property type="molecule type" value="Genomic_DNA"/>
</dbReference>
<dbReference type="PANTHER" id="PTHR45527:SF1">
    <property type="entry name" value="FATTY ACID SYNTHASE"/>
    <property type="match status" value="1"/>
</dbReference>
<dbReference type="PROSITE" id="PS00012">
    <property type="entry name" value="PHOSPHOPANTETHEINE"/>
    <property type="match status" value="1"/>
</dbReference>
<sequence>MSQAQELTDPIRAEVTRVWRMVLEQDREFDTGDDFFAIGGHSLLALRVVKALSSRLGLDISLEAPFECPTFGEFVAAVRSAVKTGAAT</sequence>
<dbReference type="PROSITE" id="PS50075">
    <property type="entry name" value="CARRIER"/>
    <property type="match status" value="1"/>
</dbReference>
<organism evidence="4 5">
    <name type="scientific">Dactylosporangium roseum</name>
    <dbReference type="NCBI Taxonomy" id="47989"/>
    <lineage>
        <taxon>Bacteria</taxon>
        <taxon>Bacillati</taxon>
        <taxon>Actinomycetota</taxon>
        <taxon>Actinomycetes</taxon>
        <taxon>Micromonosporales</taxon>
        <taxon>Micromonosporaceae</taxon>
        <taxon>Dactylosporangium</taxon>
    </lineage>
</organism>
<keyword evidence="1" id="KW-0596">Phosphopantetheine</keyword>
<evidence type="ECO:0000313" key="4">
    <source>
        <dbReference type="EMBL" id="UWZ36199.1"/>
    </source>
</evidence>
<dbReference type="Pfam" id="PF00550">
    <property type="entry name" value="PP-binding"/>
    <property type="match status" value="1"/>
</dbReference>
<evidence type="ECO:0000313" key="5">
    <source>
        <dbReference type="Proteomes" id="UP001058271"/>
    </source>
</evidence>
<name>A0ABY5Z3J3_9ACTN</name>